<feature type="transmembrane region" description="Helical" evidence="1">
    <location>
        <begin position="17"/>
        <end position="37"/>
    </location>
</feature>
<proteinExistence type="predicted"/>
<keyword evidence="1" id="KW-1133">Transmembrane helix</keyword>
<sequence length="153" mass="14992">MEPEPGVGAEPGVGGRFAGVLLTVAGGLGGIAATLPWSTISDGEETRTFTGLTVGDGRITLMVAVVLLVIGAAHVSGRRPGGTEAAVATLLGAGVAVFAVMDLVAGPASLSSFRTLAADQISVAPASGLVLTLVAGLLALVGGWLLRRGRHGG</sequence>
<reference evidence="2 3" key="1">
    <citation type="submission" date="2011-05" db="EMBL/GenBank/DDBJ databases">
        <title>Complete sequence of chromosome of Frankia symbiont of Datisca glomerata.</title>
        <authorList>
            <consortium name="US DOE Joint Genome Institute"/>
            <person name="Lucas S."/>
            <person name="Han J."/>
            <person name="Lapidus A."/>
            <person name="Cheng J.-F."/>
            <person name="Goodwin L."/>
            <person name="Pitluck S."/>
            <person name="Peters L."/>
            <person name="Mikhailova N."/>
            <person name="Chertkov O."/>
            <person name="Teshima H."/>
            <person name="Han C."/>
            <person name="Tapia R."/>
            <person name="Land M."/>
            <person name="Hauser L."/>
            <person name="Kyrpides N."/>
            <person name="Ivanova N."/>
            <person name="Pagani I."/>
            <person name="Berry A."/>
            <person name="Pawlowski K."/>
            <person name="Persson T."/>
            <person name="Vanden Heuvel B."/>
            <person name="Benson D."/>
            <person name="Woyke T."/>
        </authorList>
    </citation>
    <scope>NUCLEOTIDE SEQUENCE [LARGE SCALE GENOMIC DNA]</scope>
    <source>
        <strain evidence="3">4085684</strain>
    </source>
</reference>
<evidence type="ECO:0000256" key="1">
    <source>
        <dbReference type="SAM" id="Phobius"/>
    </source>
</evidence>
<organism evidence="2 3">
    <name type="scientific">Candidatus Protofrankia datiscae</name>
    <dbReference type="NCBI Taxonomy" id="2716812"/>
    <lineage>
        <taxon>Bacteria</taxon>
        <taxon>Bacillati</taxon>
        <taxon>Actinomycetota</taxon>
        <taxon>Actinomycetes</taxon>
        <taxon>Frankiales</taxon>
        <taxon>Frankiaceae</taxon>
        <taxon>Protofrankia</taxon>
    </lineage>
</organism>
<accession>F8B5M7</accession>
<dbReference type="KEGG" id="fsy:FsymDg_1755"/>
<evidence type="ECO:0000313" key="3">
    <source>
        <dbReference type="Proteomes" id="UP000001549"/>
    </source>
</evidence>
<keyword evidence="3" id="KW-1185">Reference proteome</keyword>
<dbReference type="Proteomes" id="UP000001549">
    <property type="component" value="Chromosome"/>
</dbReference>
<dbReference type="eggNOG" id="ENOG502ZEBT">
    <property type="taxonomic scope" value="Bacteria"/>
</dbReference>
<dbReference type="STRING" id="656024.FsymDg_1755"/>
<keyword evidence="1" id="KW-0472">Membrane</keyword>
<dbReference type="HOGENOM" id="CLU_1710591_0_0_11"/>
<dbReference type="AlphaFoldDB" id="F8B5M7"/>
<dbReference type="EMBL" id="CP002801">
    <property type="protein sequence ID" value="AEH09204.1"/>
    <property type="molecule type" value="Genomic_DNA"/>
</dbReference>
<feature type="transmembrane region" description="Helical" evidence="1">
    <location>
        <begin position="126"/>
        <end position="146"/>
    </location>
</feature>
<gene>
    <name evidence="2" type="ordered locus">FsymDg_1755</name>
</gene>
<protein>
    <submittedName>
        <fullName evidence="2">Uncharacterized protein</fullName>
    </submittedName>
</protein>
<feature type="transmembrane region" description="Helical" evidence="1">
    <location>
        <begin position="57"/>
        <end position="75"/>
    </location>
</feature>
<feature type="transmembrane region" description="Helical" evidence="1">
    <location>
        <begin position="87"/>
        <end position="106"/>
    </location>
</feature>
<name>F8B5M7_9ACTN</name>
<evidence type="ECO:0000313" key="2">
    <source>
        <dbReference type="EMBL" id="AEH09204.1"/>
    </source>
</evidence>
<dbReference type="RefSeq" id="WP_013873155.1">
    <property type="nucleotide sequence ID" value="NC_015656.1"/>
</dbReference>
<keyword evidence="1" id="KW-0812">Transmembrane</keyword>